<dbReference type="Gene3D" id="3.30.1360.120">
    <property type="entry name" value="Probable tRNA modification gtpase trme, domain 1"/>
    <property type="match status" value="1"/>
</dbReference>
<dbReference type="PANTHER" id="PTHR22602">
    <property type="entry name" value="TRANSFERASE CAF17, MITOCHONDRIAL-RELATED"/>
    <property type="match status" value="1"/>
</dbReference>
<dbReference type="Pfam" id="PF25455">
    <property type="entry name" value="Beta-barrel_CAF17_C"/>
    <property type="match status" value="1"/>
</dbReference>
<sequence length="503" mass="55389">MYPVSVDHLGPTKNRFFRSARLLLPRRTDRNAASTSRSTKYANSSRHTRPKAIFHPAQARSRSLQIAYRLNSMQPARRLFRPSVFVCRRCCFTQQGPRAQAAQQQHHTRRAFSGSVTRHAAPTAPSRSGLASLTSRKLISISGPDAAKYLQGVITANVFTSGSDQHVRTDAGFYAAFLTAQGRILHDVFVYPDVRKDPRSSFLIEVDASEAERLQKHIKRYKLRAKFDVRVLDEAEGSVWHAWDDDASNSNTLTATTTTSNSNSTHNPAVIIMQDTRAPGLGHRIINLSPSQNPSPDLPGLSLLPPQVPEESYLLRRYLFGVPEGQAELLREQALPHESNVDVMGGVDFRKGCYVGQELTIRTEHRGVVRKRVLPCLLYGGDGDGGPPDRLEYRPAPATGNNNEVTAEMVPCEASIGRVGKKGRSAGKWLKGVGNLGLALCRLEIMTDLVLPGEPGGTGFDAGDEFVVALGDGEGEGKRREVKVKAFVPDWLRARLRDKEGSH</sequence>
<keyword evidence="9" id="KW-1185">Reference proteome</keyword>
<dbReference type="GeneID" id="89933941"/>
<dbReference type="PANTHER" id="PTHR22602:SF0">
    <property type="entry name" value="TRANSFERASE CAF17, MITOCHONDRIAL-RELATED"/>
    <property type="match status" value="1"/>
</dbReference>
<dbReference type="InterPro" id="IPR017703">
    <property type="entry name" value="YgfZ/GCV_T_CS"/>
</dbReference>
<proteinExistence type="inferred from homology"/>
<feature type="region of interest" description="Disordered" evidence="6">
    <location>
        <begin position="27"/>
        <end position="49"/>
    </location>
</feature>
<protein>
    <recommendedName>
        <fullName evidence="5">Iron-sulfur cluster assembly factor IBA57 homolog, mitochondrial</fullName>
    </recommendedName>
</protein>
<feature type="domain" description="CAF17 C-terminal" evidence="7">
    <location>
        <begin position="421"/>
        <end position="493"/>
    </location>
</feature>
<keyword evidence="2" id="KW-0809">Transit peptide</keyword>
<evidence type="ECO:0000256" key="6">
    <source>
        <dbReference type="SAM" id="MobiDB-lite"/>
    </source>
</evidence>
<evidence type="ECO:0000256" key="3">
    <source>
        <dbReference type="ARBA" id="ARBA00023128"/>
    </source>
</evidence>
<comment type="similarity">
    <text evidence="4">Belongs to the GcvT family. CAF17/IBA57 subfamily.</text>
</comment>
<dbReference type="EMBL" id="MU853335">
    <property type="protein sequence ID" value="KAK4115184.1"/>
    <property type="molecule type" value="Genomic_DNA"/>
</dbReference>
<evidence type="ECO:0000259" key="7">
    <source>
        <dbReference type="Pfam" id="PF25455"/>
    </source>
</evidence>
<dbReference type="SUPFAM" id="SSF103025">
    <property type="entry name" value="Folate-binding domain"/>
    <property type="match status" value="1"/>
</dbReference>
<evidence type="ECO:0000313" key="9">
    <source>
        <dbReference type="Proteomes" id="UP001302812"/>
    </source>
</evidence>
<evidence type="ECO:0000256" key="5">
    <source>
        <dbReference type="ARBA" id="ARBA00093637"/>
    </source>
</evidence>
<feature type="compositionally biased region" description="Polar residues" evidence="6">
    <location>
        <begin position="31"/>
        <end position="45"/>
    </location>
</feature>
<evidence type="ECO:0000256" key="4">
    <source>
        <dbReference type="ARBA" id="ARBA00093447"/>
    </source>
</evidence>
<keyword evidence="3" id="KW-0496">Mitochondrion</keyword>
<dbReference type="NCBIfam" id="TIGR03317">
    <property type="entry name" value="ygfZ_signature"/>
    <property type="match status" value="1"/>
</dbReference>
<dbReference type="InterPro" id="IPR027266">
    <property type="entry name" value="TrmE/GcvT-like"/>
</dbReference>
<evidence type="ECO:0000313" key="8">
    <source>
        <dbReference type="EMBL" id="KAK4115184.1"/>
    </source>
</evidence>
<accession>A0AAN6TIN0</accession>
<dbReference type="RefSeq" id="XP_064672754.1">
    <property type="nucleotide sequence ID" value="XM_064809817.1"/>
</dbReference>
<comment type="subcellular location">
    <subcellularLocation>
        <location evidence="1">Mitochondrion matrix</location>
    </subcellularLocation>
</comment>
<reference evidence="8" key="2">
    <citation type="submission" date="2023-05" db="EMBL/GenBank/DDBJ databases">
        <authorList>
            <consortium name="Lawrence Berkeley National Laboratory"/>
            <person name="Steindorff A."/>
            <person name="Hensen N."/>
            <person name="Bonometti L."/>
            <person name="Westerberg I."/>
            <person name="Brannstrom I.O."/>
            <person name="Guillou S."/>
            <person name="Cros-Aarteil S."/>
            <person name="Calhoun S."/>
            <person name="Haridas S."/>
            <person name="Kuo A."/>
            <person name="Mondo S."/>
            <person name="Pangilinan J."/>
            <person name="Riley R."/>
            <person name="Labutti K."/>
            <person name="Andreopoulos B."/>
            <person name="Lipzen A."/>
            <person name="Chen C."/>
            <person name="Yanf M."/>
            <person name="Daum C."/>
            <person name="Ng V."/>
            <person name="Clum A."/>
            <person name="Ohm R."/>
            <person name="Martin F."/>
            <person name="Silar P."/>
            <person name="Natvig D."/>
            <person name="Lalanne C."/>
            <person name="Gautier V."/>
            <person name="Ament-Velasquez S.L."/>
            <person name="Kruys A."/>
            <person name="Hutchinson M.I."/>
            <person name="Powell A.J."/>
            <person name="Barry K."/>
            <person name="Miller A.N."/>
            <person name="Grigoriev I.V."/>
            <person name="Debuchy R."/>
            <person name="Gladieux P."/>
            <person name="Thoren M.H."/>
            <person name="Johannesson H."/>
        </authorList>
    </citation>
    <scope>NUCLEOTIDE SEQUENCE</scope>
    <source>
        <strain evidence="8">CBS 508.74</strain>
    </source>
</reference>
<organism evidence="8 9">
    <name type="scientific">Canariomyces notabilis</name>
    <dbReference type="NCBI Taxonomy" id="2074819"/>
    <lineage>
        <taxon>Eukaryota</taxon>
        <taxon>Fungi</taxon>
        <taxon>Dikarya</taxon>
        <taxon>Ascomycota</taxon>
        <taxon>Pezizomycotina</taxon>
        <taxon>Sordariomycetes</taxon>
        <taxon>Sordariomycetidae</taxon>
        <taxon>Sordariales</taxon>
        <taxon>Chaetomiaceae</taxon>
        <taxon>Canariomyces</taxon>
    </lineage>
</organism>
<evidence type="ECO:0000256" key="2">
    <source>
        <dbReference type="ARBA" id="ARBA00022946"/>
    </source>
</evidence>
<name>A0AAN6TIN0_9PEZI</name>
<reference evidence="8" key="1">
    <citation type="journal article" date="2023" name="Mol. Phylogenet. Evol.">
        <title>Genome-scale phylogeny and comparative genomics of the fungal order Sordariales.</title>
        <authorList>
            <person name="Hensen N."/>
            <person name="Bonometti L."/>
            <person name="Westerberg I."/>
            <person name="Brannstrom I.O."/>
            <person name="Guillou S."/>
            <person name="Cros-Aarteil S."/>
            <person name="Calhoun S."/>
            <person name="Haridas S."/>
            <person name="Kuo A."/>
            <person name="Mondo S."/>
            <person name="Pangilinan J."/>
            <person name="Riley R."/>
            <person name="LaButti K."/>
            <person name="Andreopoulos B."/>
            <person name="Lipzen A."/>
            <person name="Chen C."/>
            <person name="Yan M."/>
            <person name="Daum C."/>
            <person name="Ng V."/>
            <person name="Clum A."/>
            <person name="Steindorff A."/>
            <person name="Ohm R.A."/>
            <person name="Martin F."/>
            <person name="Silar P."/>
            <person name="Natvig D.O."/>
            <person name="Lalanne C."/>
            <person name="Gautier V."/>
            <person name="Ament-Velasquez S.L."/>
            <person name="Kruys A."/>
            <person name="Hutchinson M.I."/>
            <person name="Powell A.J."/>
            <person name="Barry K."/>
            <person name="Miller A.N."/>
            <person name="Grigoriev I.V."/>
            <person name="Debuchy R."/>
            <person name="Gladieux P."/>
            <person name="Hiltunen Thoren M."/>
            <person name="Johannesson H."/>
        </authorList>
    </citation>
    <scope>NUCLEOTIDE SEQUENCE</scope>
    <source>
        <strain evidence="8">CBS 508.74</strain>
    </source>
</reference>
<dbReference type="Proteomes" id="UP001302812">
    <property type="component" value="Unassembled WGS sequence"/>
</dbReference>
<dbReference type="InterPro" id="IPR045179">
    <property type="entry name" value="YgfZ/GcvT"/>
</dbReference>
<dbReference type="GO" id="GO:0005759">
    <property type="term" value="C:mitochondrial matrix"/>
    <property type="evidence" value="ECO:0007669"/>
    <property type="project" value="UniProtKB-SubCell"/>
</dbReference>
<gene>
    <name evidence="8" type="ORF">N656DRAFT_486401</name>
</gene>
<dbReference type="GO" id="GO:0016226">
    <property type="term" value="P:iron-sulfur cluster assembly"/>
    <property type="evidence" value="ECO:0007669"/>
    <property type="project" value="TreeGrafter"/>
</dbReference>
<dbReference type="AlphaFoldDB" id="A0AAN6TIN0"/>
<dbReference type="InterPro" id="IPR057460">
    <property type="entry name" value="CAF17_C"/>
</dbReference>
<evidence type="ECO:0000256" key="1">
    <source>
        <dbReference type="ARBA" id="ARBA00004305"/>
    </source>
</evidence>
<comment type="caution">
    <text evidence="8">The sequence shown here is derived from an EMBL/GenBank/DDBJ whole genome shotgun (WGS) entry which is preliminary data.</text>
</comment>